<dbReference type="InterPro" id="IPR054008">
    <property type="entry name" value="Csm6_6H"/>
</dbReference>
<evidence type="ECO:0000313" key="3">
    <source>
        <dbReference type="EMBL" id="EMZ39679.1"/>
    </source>
</evidence>
<dbReference type="NCBIfam" id="TIGR02710">
    <property type="entry name" value="TIGR02710 family CRISPR-associated CARF protein"/>
    <property type="match status" value="1"/>
</dbReference>
<name>N2BRZ2_9FIRM</name>
<dbReference type="Proteomes" id="UP000012589">
    <property type="component" value="Unassembled WGS sequence"/>
</dbReference>
<dbReference type="Pfam" id="PF23400">
    <property type="entry name" value="CARF_Card1"/>
    <property type="match status" value="1"/>
</dbReference>
<evidence type="ECO:0000313" key="4">
    <source>
        <dbReference type="Proteomes" id="UP000012589"/>
    </source>
</evidence>
<evidence type="ECO:0000259" key="2">
    <source>
        <dbReference type="Pfam" id="PF23400"/>
    </source>
</evidence>
<evidence type="ECO:0000259" key="1">
    <source>
        <dbReference type="Pfam" id="PF22205"/>
    </source>
</evidence>
<proteinExistence type="predicted"/>
<protein>
    <submittedName>
        <fullName evidence="3">Tigr02710 family CRISPR-associated protein</fullName>
    </submittedName>
</protein>
<dbReference type="eggNOG" id="ENOG5032WIU">
    <property type="taxonomic scope" value="Bacteria"/>
</dbReference>
<accession>N2BRZ2</accession>
<dbReference type="EMBL" id="AQFT01000001">
    <property type="protein sequence ID" value="EMZ39679.1"/>
    <property type="molecule type" value="Genomic_DNA"/>
</dbReference>
<gene>
    <name evidence="3" type="ORF">C823_00012</name>
</gene>
<dbReference type="Gene3D" id="3.40.50.10770">
    <property type="entry name" value="Hypothetical protein VC1899 like domain (Restriction endonuclease-like)"/>
    <property type="match status" value="1"/>
</dbReference>
<comment type="caution">
    <text evidence="3">The sequence shown here is derived from an EMBL/GenBank/DDBJ whole genome shotgun (WGS) entry which is preliminary data.</text>
</comment>
<feature type="domain" description="Card1 CARF" evidence="2">
    <location>
        <begin position="75"/>
        <end position="151"/>
    </location>
</feature>
<dbReference type="STRING" id="1235802.C823_00012"/>
<dbReference type="PATRIC" id="fig|1235802.3.peg.12"/>
<dbReference type="SUPFAM" id="SSF52980">
    <property type="entry name" value="Restriction endonuclease-like"/>
    <property type="match status" value="1"/>
</dbReference>
<feature type="domain" description="Csm6 6H" evidence="1">
    <location>
        <begin position="194"/>
        <end position="292"/>
    </location>
</feature>
<dbReference type="Pfam" id="PF22205">
    <property type="entry name" value="Csm6_6H"/>
    <property type="match status" value="1"/>
</dbReference>
<dbReference type="HOGENOM" id="CLU_045222_0_0_9"/>
<reference evidence="3 4" key="1">
    <citation type="journal article" date="2014" name="Genome Announc.">
        <title>Draft genome sequences of the altered schaedler flora, a defined bacterial community from gnotobiotic mice.</title>
        <authorList>
            <person name="Wannemuehler M.J."/>
            <person name="Overstreet A.M."/>
            <person name="Ward D.V."/>
            <person name="Phillips G.J."/>
        </authorList>
    </citation>
    <scope>NUCLEOTIDE SEQUENCE [LARGE SCALE GENOMIC DNA]</scope>
    <source>
        <strain evidence="3 4">ASF492</strain>
    </source>
</reference>
<dbReference type="AlphaFoldDB" id="N2BRZ2"/>
<organism evidence="3 4">
    <name type="scientific">Eubacterium plexicaudatum ASF492</name>
    <dbReference type="NCBI Taxonomy" id="1235802"/>
    <lineage>
        <taxon>Bacteria</taxon>
        <taxon>Bacillati</taxon>
        <taxon>Bacillota</taxon>
        <taxon>Clostridia</taxon>
        <taxon>Eubacteriales</taxon>
        <taxon>Eubacteriaceae</taxon>
        <taxon>Eubacterium</taxon>
    </lineage>
</organism>
<sequence length="517" mass="61061">MNKELSRLTEQWKQMERKTEQQRRLADAFYETDMMRLIEEDFIARNREQVFEQADYFIVSVGTSYEPIVLNMKLFQPDRILFLYTEKTEDVLYKIVKYCKLEPDSYEKNKVSERNPLDIYREIKRQYLEWDKPKKIYIDFTGGTKAMSAAAAMAGAMIDIQLVYVGTRNYMNDFRKPEPGSETLFYISNPLAVFGDLEIEKAFALFEKYNYAGAQEKLAVLKESIPDPDTCRQLHLVYLLAKAYEAWDALDFLPAYEHMSALNWQLRRDRKQHRKFLMMDFCTLLEQQEVILSYLKEIPLLMKDKKNKEILKNKDIITALMFTMCQNGLVREQQEKYDMATLLFYRLLEMIEQRRLAEYNLFVSGMNYKKVKYNLKRAPEFAQLSSKDRYDLLKQKVCEIKKQLFGTGESPRLQKQVSLMEGFVILHALGDPITADPAGESVERLEQIRKMVFLRNHSIFAHGLGPVGFQDFHKFQCFVLDLFQLFCSLEQIPYQEYRENMTWVNPLTSKYDTGMGE</sequence>
<dbReference type="InterPro" id="IPR056339">
    <property type="entry name" value="CARF_Card1"/>
</dbReference>
<dbReference type="Pfam" id="PF09670">
    <property type="entry name" value="Cas_Cas02710"/>
    <property type="match status" value="1"/>
</dbReference>
<dbReference type="OrthoDB" id="9770049at2"/>
<dbReference type="InterPro" id="IPR011335">
    <property type="entry name" value="Restrct_endonuc-II-like"/>
</dbReference>
<keyword evidence="4" id="KW-1185">Reference proteome</keyword>
<dbReference type="InterPro" id="IPR014082">
    <property type="entry name" value="CRISPR-assoc_prot_Cas02710"/>
</dbReference>